<dbReference type="AlphaFoldDB" id="A0A6J4D1Q0"/>
<accession>A0A6J4D1Q0</accession>
<dbReference type="GeneID" id="56928754"/>
<name>A0A6J4D1Q0_9HELI</name>
<dbReference type="EMBL" id="AP019774">
    <property type="protein sequence ID" value="BCD70992.1"/>
    <property type="molecule type" value="Genomic_DNA"/>
</dbReference>
<dbReference type="RefSeq" id="WP_143433505.1">
    <property type="nucleotide sequence ID" value="NZ_AP019774.1"/>
</dbReference>
<evidence type="ECO:0000313" key="4">
    <source>
        <dbReference type="Proteomes" id="UP000509742"/>
    </source>
</evidence>
<dbReference type="Proteomes" id="UP000317935">
    <property type="component" value="Chromosome"/>
</dbReference>
<dbReference type="EMBL" id="AP023036">
    <property type="protein sequence ID" value="BCD46659.1"/>
    <property type="molecule type" value="Genomic_DNA"/>
</dbReference>
<reference evidence="2 3" key="1">
    <citation type="submission" date="2019-06" db="EMBL/GenBank/DDBJ databases">
        <title>Complete genome sequence of Helicobacter suis SNTW101c.</title>
        <authorList>
            <person name="Rimbara E."/>
            <person name="Suzuki M."/>
            <person name="Matsui H."/>
            <person name="Nakamura M."/>
            <person name="Mori S."/>
            <person name="Shibayama K."/>
        </authorList>
    </citation>
    <scope>NUCLEOTIDE SEQUENCE [LARGE SCALE GENOMIC DNA]</scope>
    <source>
        <strain evidence="2 3">SNTW101c</strain>
    </source>
</reference>
<sequence length="224" mass="24861">MWGKAGSAKSDGYGLAKITKYHPEVLDKLDDLIQTLPIVKESPNRYQLENANYKASIRKDSEGVKGNWVLTAFEKKESIARRSTDLPSTQWEAKKTTLANAGSSPTSTPLKSQDFKAKATELYNTAKAQEGEFKEFLENLKSANNSLELGQILKSESSIESKIARKQGDISAIGDYLRAAIISKDNTHLNTQLVRLVDSLESRGIKPTIELQHRETGYKGVHVH</sequence>
<reference evidence="1 4" key="2">
    <citation type="submission" date="2020-04" db="EMBL/GenBank/DDBJ databases">
        <title>Genomic analysis of gastric non-Helicobacter pylori Helicobacters isolated in Japan.</title>
        <authorList>
            <person name="Suzuki M."/>
            <person name="Rimbara E."/>
        </authorList>
    </citation>
    <scope>NUCLEOTIDE SEQUENCE [LARGE SCALE GENOMIC DNA]</scope>
    <source>
        <strain evidence="1 4">NHP19-0020</strain>
    </source>
</reference>
<organism evidence="2 3">
    <name type="scientific">Helicobacter suis</name>
    <dbReference type="NCBI Taxonomy" id="104628"/>
    <lineage>
        <taxon>Bacteria</taxon>
        <taxon>Pseudomonadati</taxon>
        <taxon>Campylobacterota</taxon>
        <taxon>Epsilonproteobacteria</taxon>
        <taxon>Campylobacterales</taxon>
        <taxon>Helicobacteraceae</taxon>
        <taxon>Helicobacter</taxon>
    </lineage>
</organism>
<evidence type="ECO:0000313" key="1">
    <source>
        <dbReference type="EMBL" id="BCD46659.1"/>
    </source>
</evidence>
<gene>
    <name evidence="1" type="ORF">NHP190020_16980</name>
    <name evidence="2" type="ORF">SNTW_16370</name>
</gene>
<keyword evidence="4" id="KW-1185">Reference proteome</keyword>
<dbReference type="Proteomes" id="UP000509742">
    <property type="component" value="Chromosome"/>
</dbReference>
<proteinExistence type="predicted"/>
<protein>
    <submittedName>
        <fullName evidence="2">Uncharacterized protein</fullName>
    </submittedName>
</protein>
<evidence type="ECO:0000313" key="2">
    <source>
        <dbReference type="EMBL" id="BCD70992.1"/>
    </source>
</evidence>
<evidence type="ECO:0000313" key="3">
    <source>
        <dbReference type="Proteomes" id="UP000317935"/>
    </source>
</evidence>